<protein>
    <submittedName>
        <fullName evidence="2">Uncharacterized protein</fullName>
    </submittedName>
</protein>
<feature type="region of interest" description="Disordered" evidence="1">
    <location>
        <begin position="334"/>
        <end position="366"/>
    </location>
</feature>
<reference evidence="2" key="1">
    <citation type="submission" date="2021-02" db="EMBL/GenBank/DDBJ databases">
        <authorList>
            <person name="Nowell W R."/>
        </authorList>
    </citation>
    <scope>NUCLEOTIDE SEQUENCE</scope>
</reference>
<feature type="region of interest" description="Disordered" evidence="1">
    <location>
        <begin position="384"/>
        <end position="409"/>
    </location>
</feature>
<feature type="region of interest" description="Disordered" evidence="1">
    <location>
        <begin position="244"/>
        <end position="266"/>
    </location>
</feature>
<comment type="caution">
    <text evidence="2">The sequence shown here is derived from an EMBL/GenBank/DDBJ whole genome shotgun (WGS) entry which is preliminary data.</text>
</comment>
<dbReference type="EMBL" id="CAJOBE010007481">
    <property type="protein sequence ID" value="CAF4037437.1"/>
    <property type="molecule type" value="Genomic_DNA"/>
</dbReference>
<sequence>MKRKRYESTTISNKILCLQNGSNVEVQLDDGKWHSGIIIQCQLRKYLVQVEQQQYWIDFDLIRPNTIIDHKRNVPFEYRPGQFLRNETKSTSKIVSDEKILSSPPDSSSISSQIESSNELKKKRLPRTTSTNTEQKKSPFVWKPSTNSIIQTRRSSKSNNSLVILPEENIPVDNHCRTRTLSNSTEQKITTSNSVKTSTEIPSSEVLIFRPIIRFVEATDNGEQSNNTTSPTRHCSIDEENVIKQEEDPSTSHPNSKHDDYTESLTNPDLIYHINASTDSRSSSTTSTDNPYIVNQYDSIPSTIEQQIKIEQKSACFLETPPPSLPDIHITQESESSLDKPHQQLKSKRKQNHPQRKQIQINSQEQGQQINGVLNRLLLKQKDNDDNDDLSKPTNDLCDPGYLSDEYSEPISSNNDLLTYKDLENFYHYLEQYQNQTIDQQLNNNLIINQDDKNFYEQFIKFIYNNNDNYEKMNKYRLEYYHNNNNNNNNNQRLCLISNILQRIFSIFYNKNFIYNLYEFIPNEIKTHMKLCLNHVFNQNINKKKFLTRHKRLTNIGHKHRNIKTKRSSFIHMTNIISNNNNNNENLLINEQQQQQLLLSPSSPLTPISSKISEQQQQQQSIEDLLSPNNNNIINSGVMEQIPVLPKERDVYEVIHCLCNCQIDNGFMIQCEACLCWSHCECVGVTATCIPAFFKCNVCIKAEAERSPQWSFSSILDDEITSLFLNTTNNSEKISLFLSYSRRLWNLREQIIELKLRHTPILRSLQHALRCDDLIELFQCANIKSDQLMAKIEERKKNRKYFECIAQSINHIVDSVCSSISTSSCLSIELTTKNETKINSFNDQMNILISHLSDDDDTRQVRLLIQNRYEQLMSIVDNKIQTILLEHQTIQTQMAFELGIMPNNLSDDYLSYDTHELALRTAIDRLKC</sequence>
<feature type="compositionally biased region" description="Polar residues" evidence="1">
    <location>
        <begin position="144"/>
        <end position="162"/>
    </location>
</feature>
<accession>A0A815F0P4</accession>
<dbReference type="PANTHER" id="PTHR16148:SF14">
    <property type="entry name" value="MYND-TYPE DOMAIN-CONTAINING PROTEIN"/>
    <property type="match status" value="1"/>
</dbReference>
<evidence type="ECO:0000313" key="2">
    <source>
        <dbReference type="EMBL" id="CAF1321956.1"/>
    </source>
</evidence>
<dbReference type="Proteomes" id="UP000663874">
    <property type="component" value="Unassembled WGS sequence"/>
</dbReference>
<evidence type="ECO:0000256" key="1">
    <source>
        <dbReference type="SAM" id="MobiDB-lite"/>
    </source>
</evidence>
<dbReference type="Proteomes" id="UP000663889">
    <property type="component" value="Unassembled WGS sequence"/>
</dbReference>
<dbReference type="Gene3D" id="3.30.40.10">
    <property type="entry name" value="Zinc/RING finger domain, C3HC4 (zinc finger)"/>
    <property type="match status" value="1"/>
</dbReference>
<dbReference type="InterPro" id="IPR011011">
    <property type="entry name" value="Znf_FYVE_PHD"/>
</dbReference>
<feature type="region of interest" description="Disordered" evidence="1">
    <location>
        <begin position="94"/>
        <end position="162"/>
    </location>
</feature>
<dbReference type="GO" id="GO:0005730">
    <property type="term" value="C:nucleolus"/>
    <property type="evidence" value="ECO:0007669"/>
    <property type="project" value="TreeGrafter"/>
</dbReference>
<dbReference type="GO" id="GO:0005654">
    <property type="term" value="C:nucleoplasm"/>
    <property type="evidence" value="ECO:0007669"/>
    <property type="project" value="TreeGrafter"/>
</dbReference>
<evidence type="ECO:0000313" key="4">
    <source>
        <dbReference type="Proteomes" id="UP000663889"/>
    </source>
</evidence>
<dbReference type="InterPro" id="IPR013083">
    <property type="entry name" value="Znf_RING/FYVE/PHD"/>
</dbReference>
<dbReference type="AlphaFoldDB" id="A0A815F0P4"/>
<dbReference type="PANTHER" id="PTHR16148">
    <property type="entry name" value="NF-KAPPA-B-REPRESSING FACTOR-RELATED"/>
    <property type="match status" value="1"/>
</dbReference>
<organism evidence="2 4">
    <name type="scientific">Rotaria sordida</name>
    <dbReference type="NCBI Taxonomy" id="392033"/>
    <lineage>
        <taxon>Eukaryota</taxon>
        <taxon>Metazoa</taxon>
        <taxon>Spiralia</taxon>
        <taxon>Gnathifera</taxon>
        <taxon>Rotifera</taxon>
        <taxon>Eurotatoria</taxon>
        <taxon>Bdelloidea</taxon>
        <taxon>Philodinida</taxon>
        <taxon>Philodinidae</taxon>
        <taxon>Rotaria</taxon>
    </lineage>
</organism>
<evidence type="ECO:0000313" key="3">
    <source>
        <dbReference type="EMBL" id="CAF4037437.1"/>
    </source>
</evidence>
<feature type="compositionally biased region" description="Low complexity" evidence="1">
    <location>
        <begin position="102"/>
        <end position="117"/>
    </location>
</feature>
<dbReference type="EMBL" id="CAJNOU010002441">
    <property type="protein sequence ID" value="CAF1321956.1"/>
    <property type="molecule type" value="Genomic_DNA"/>
</dbReference>
<dbReference type="SUPFAM" id="SSF57903">
    <property type="entry name" value="FYVE/PHD zinc finger"/>
    <property type="match status" value="1"/>
</dbReference>
<feature type="compositionally biased region" description="Basic residues" evidence="1">
    <location>
        <begin position="343"/>
        <end position="356"/>
    </location>
</feature>
<gene>
    <name evidence="3" type="ORF">FNK824_LOCUS27989</name>
    <name evidence="2" type="ORF">SEV965_LOCUS27358</name>
</gene>
<dbReference type="Pfam" id="PF20826">
    <property type="entry name" value="PHD_5"/>
    <property type="match status" value="1"/>
</dbReference>
<name>A0A815F0P4_9BILA</name>
<proteinExistence type="predicted"/>